<evidence type="ECO:0000256" key="9">
    <source>
        <dbReference type="ARBA" id="ARBA00023273"/>
    </source>
</evidence>
<keyword evidence="4 12" id="KW-0812">Transmembrane</keyword>
<feature type="transmembrane region" description="Helical" evidence="12">
    <location>
        <begin position="374"/>
        <end position="396"/>
    </location>
</feature>
<dbReference type="OrthoDB" id="550113at2759"/>
<gene>
    <name evidence="13" type="ORF">C0Q70_04582</name>
</gene>
<dbReference type="AlphaFoldDB" id="A0A2T7PIT0"/>
<evidence type="ECO:0008006" key="15">
    <source>
        <dbReference type="Google" id="ProtNLM"/>
    </source>
</evidence>
<dbReference type="PANTHER" id="PTHR28388:SF1">
    <property type="entry name" value="TRANSMEMBRANE PROTEIN 237"/>
    <property type="match status" value="1"/>
</dbReference>
<keyword evidence="8 12" id="KW-0472">Membrane</keyword>
<dbReference type="GO" id="GO:0060271">
    <property type="term" value="P:cilium assembly"/>
    <property type="evidence" value="ECO:0007669"/>
    <property type="project" value="TreeGrafter"/>
</dbReference>
<evidence type="ECO:0000256" key="3">
    <source>
        <dbReference type="ARBA" id="ARBA00008783"/>
    </source>
</evidence>
<dbReference type="Proteomes" id="UP000245119">
    <property type="component" value="Linkage Group LG3"/>
</dbReference>
<dbReference type="PANTHER" id="PTHR28388">
    <property type="entry name" value="TRANSMEMBRANE PROTEIN 237"/>
    <property type="match status" value="1"/>
</dbReference>
<accession>A0A2T7PIT0</accession>
<dbReference type="STRING" id="400727.A0A2T7PIT0"/>
<comment type="subcellular location">
    <subcellularLocation>
        <location evidence="1">Cell projection</location>
        <location evidence="1">Cilium</location>
    </subcellularLocation>
    <subcellularLocation>
        <location evidence="2">Membrane</location>
        <topology evidence="2">Multi-pass membrane protein</topology>
    </subcellularLocation>
</comment>
<proteinExistence type="inferred from homology"/>
<reference evidence="13 14" key="1">
    <citation type="submission" date="2018-04" db="EMBL/GenBank/DDBJ databases">
        <title>The genome of golden apple snail Pomacea canaliculata provides insight into stress tolerance and invasive adaptation.</title>
        <authorList>
            <person name="Liu C."/>
            <person name="Liu B."/>
            <person name="Ren Y."/>
            <person name="Zhang Y."/>
            <person name="Wang H."/>
            <person name="Li S."/>
            <person name="Jiang F."/>
            <person name="Yin L."/>
            <person name="Zhang G."/>
            <person name="Qian W."/>
            <person name="Fan W."/>
        </authorList>
    </citation>
    <scope>NUCLEOTIDE SEQUENCE [LARGE SCALE GENOMIC DNA]</scope>
    <source>
        <strain evidence="13">SZHN2017</strain>
        <tissue evidence="13">Muscle</tissue>
    </source>
</reference>
<feature type="compositionally biased region" description="Basic residues" evidence="11">
    <location>
        <begin position="127"/>
        <end position="140"/>
    </location>
</feature>
<comment type="function">
    <text evidence="10">Component of the transition zone in primary cilia. Required for ciliogenesis.</text>
</comment>
<protein>
    <recommendedName>
        <fullName evidence="15">Transmembrane protein 237</fullName>
    </recommendedName>
</protein>
<feature type="region of interest" description="Disordered" evidence="11">
    <location>
        <begin position="1"/>
        <end position="141"/>
    </location>
</feature>
<feature type="transmembrane region" description="Helical" evidence="12">
    <location>
        <begin position="250"/>
        <end position="273"/>
    </location>
</feature>
<dbReference type="InterPro" id="IPR029409">
    <property type="entry name" value="TMEM237"/>
</dbReference>
<comment type="caution">
    <text evidence="13">The sequence shown here is derived from an EMBL/GenBank/DDBJ whole genome shotgun (WGS) entry which is preliminary data.</text>
</comment>
<organism evidence="13 14">
    <name type="scientific">Pomacea canaliculata</name>
    <name type="common">Golden apple snail</name>
    <dbReference type="NCBI Taxonomy" id="400727"/>
    <lineage>
        <taxon>Eukaryota</taxon>
        <taxon>Metazoa</taxon>
        <taxon>Spiralia</taxon>
        <taxon>Lophotrochozoa</taxon>
        <taxon>Mollusca</taxon>
        <taxon>Gastropoda</taxon>
        <taxon>Caenogastropoda</taxon>
        <taxon>Architaenioglossa</taxon>
        <taxon>Ampullarioidea</taxon>
        <taxon>Ampullariidae</taxon>
        <taxon>Pomacea</taxon>
    </lineage>
</organism>
<sequence length="424" mass="47189">MSGLRETTHPALATSESQNDQEQARPIRKKKKKPTESESSSQVAHIVDENPLPRRRRRTATPSGARDESSVEAKEDTEQGSPQKKTRKAKFKTTGDATNEGLDKSAPTDQEDLGSKASLIKDETPRKKGKKKKVVKKAHGKKEPAEFGDDFLAKDLQDIGDDVIQLETQKGDGDGTNKTAAITTSSVLQSQPTEKIFIETTRGFKGLTKTQLTKRIAESKQKKAVKPQTPAYTTMEFGLSTHRAFQTMCLYLHGLTAGIALWQIIFVFILRQFPDMDFVEHYRPMALPVHCVFYLLLALCVISSCDRYDIGNLSRDFVVEALTVQNGAIAIVIYLIALILSLSVVDVEDRIHLRYVEPSLWNYTKVSDWELQKFVGLNTARGIAAIIGWLVIVLTVQTDRLSKNLRAGDGEVLVEMEIRSASQA</sequence>
<dbReference type="Pfam" id="PF15383">
    <property type="entry name" value="TMEM237"/>
    <property type="match status" value="1"/>
</dbReference>
<evidence type="ECO:0000256" key="8">
    <source>
        <dbReference type="ARBA" id="ARBA00023136"/>
    </source>
</evidence>
<keyword evidence="14" id="KW-1185">Reference proteome</keyword>
<evidence type="ECO:0000256" key="1">
    <source>
        <dbReference type="ARBA" id="ARBA00004138"/>
    </source>
</evidence>
<evidence type="ECO:0000256" key="5">
    <source>
        <dbReference type="ARBA" id="ARBA00022794"/>
    </source>
</evidence>
<evidence type="ECO:0000256" key="10">
    <source>
        <dbReference type="ARBA" id="ARBA00025631"/>
    </source>
</evidence>
<evidence type="ECO:0000256" key="12">
    <source>
        <dbReference type="SAM" id="Phobius"/>
    </source>
</evidence>
<keyword evidence="9" id="KW-0966">Cell projection</keyword>
<feature type="transmembrane region" description="Helical" evidence="12">
    <location>
        <begin position="317"/>
        <end position="340"/>
    </location>
</feature>
<feature type="transmembrane region" description="Helical" evidence="12">
    <location>
        <begin position="285"/>
        <end position="305"/>
    </location>
</feature>
<evidence type="ECO:0000256" key="7">
    <source>
        <dbReference type="ARBA" id="ARBA00023069"/>
    </source>
</evidence>
<evidence type="ECO:0000313" key="13">
    <source>
        <dbReference type="EMBL" id="PVD33328.1"/>
    </source>
</evidence>
<dbReference type="GO" id="GO:0035869">
    <property type="term" value="C:ciliary transition zone"/>
    <property type="evidence" value="ECO:0007669"/>
    <property type="project" value="TreeGrafter"/>
</dbReference>
<evidence type="ECO:0000313" key="14">
    <source>
        <dbReference type="Proteomes" id="UP000245119"/>
    </source>
</evidence>
<comment type="similarity">
    <text evidence="3">Belongs to the TMEM237 family.</text>
</comment>
<keyword evidence="6 12" id="KW-1133">Transmembrane helix</keyword>
<name>A0A2T7PIT0_POMCA</name>
<evidence type="ECO:0000256" key="11">
    <source>
        <dbReference type="SAM" id="MobiDB-lite"/>
    </source>
</evidence>
<dbReference type="EMBL" id="PZQS01000003">
    <property type="protein sequence ID" value="PVD33328.1"/>
    <property type="molecule type" value="Genomic_DNA"/>
</dbReference>
<feature type="compositionally biased region" description="Basic and acidic residues" evidence="11">
    <location>
        <begin position="65"/>
        <end position="77"/>
    </location>
</feature>
<evidence type="ECO:0000256" key="6">
    <source>
        <dbReference type="ARBA" id="ARBA00022989"/>
    </source>
</evidence>
<keyword evidence="7" id="KW-0969">Cilium</keyword>
<evidence type="ECO:0000256" key="2">
    <source>
        <dbReference type="ARBA" id="ARBA00004141"/>
    </source>
</evidence>
<keyword evidence="5" id="KW-0970">Cilium biogenesis/degradation</keyword>
<dbReference type="GO" id="GO:0016020">
    <property type="term" value="C:membrane"/>
    <property type="evidence" value="ECO:0007669"/>
    <property type="project" value="UniProtKB-SubCell"/>
</dbReference>
<evidence type="ECO:0000256" key="4">
    <source>
        <dbReference type="ARBA" id="ARBA00022692"/>
    </source>
</evidence>